<comment type="pathway">
    <text evidence="7">Cofactor biosynthesis; pyridoxine 5'-phosphate biosynthesis; pyridoxine 5'-phosphate from D-erythrose 4-phosphate: step 4/5.</text>
</comment>
<evidence type="ECO:0000256" key="2">
    <source>
        <dbReference type="ARBA" id="ARBA00022723"/>
    </source>
</evidence>
<comment type="caution">
    <text evidence="8">The sequence shown here is derived from an EMBL/GenBank/DDBJ whole genome shotgun (WGS) entry which is preliminary data.</text>
</comment>
<dbReference type="InterPro" id="IPR037510">
    <property type="entry name" value="PdxA"/>
</dbReference>
<feature type="binding site" evidence="7">
    <location>
        <position position="172"/>
    </location>
    <ligand>
        <name>a divalent metal cation</name>
        <dbReference type="ChEBI" id="CHEBI:60240"/>
        <note>ligand shared between dimeric partners</note>
    </ligand>
</feature>
<comment type="catalytic activity">
    <reaction evidence="7">
        <text>4-(phosphooxy)-L-threonine + NAD(+) = 3-amino-2-oxopropyl phosphate + CO2 + NADH</text>
        <dbReference type="Rhea" id="RHEA:32275"/>
        <dbReference type="ChEBI" id="CHEBI:16526"/>
        <dbReference type="ChEBI" id="CHEBI:57279"/>
        <dbReference type="ChEBI" id="CHEBI:57540"/>
        <dbReference type="ChEBI" id="CHEBI:57945"/>
        <dbReference type="ChEBI" id="CHEBI:58452"/>
        <dbReference type="EC" id="1.1.1.262"/>
    </reaction>
</comment>
<keyword evidence="4 7" id="KW-0560">Oxidoreductase</keyword>
<dbReference type="Gene3D" id="3.40.718.10">
    <property type="entry name" value="Isopropylmalate Dehydrogenase"/>
    <property type="match status" value="1"/>
</dbReference>
<dbReference type="HAMAP" id="MF_00536">
    <property type="entry name" value="PdxA"/>
    <property type="match status" value="1"/>
</dbReference>
<feature type="binding site" evidence="7">
    <location>
        <position position="272"/>
    </location>
    <ligand>
        <name>a divalent metal cation</name>
        <dbReference type="ChEBI" id="CHEBI:60240"/>
        <note>ligand shared between dimeric partners</note>
    </ligand>
</feature>
<keyword evidence="3 7" id="KW-0521">NADP</keyword>
<dbReference type="EMBL" id="JBHTJO010000001">
    <property type="protein sequence ID" value="MFD0987193.1"/>
    <property type="molecule type" value="Genomic_DNA"/>
</dbReference>
<feature type="binding site" evidence="7">
    <location>
        <position position="138"/>
    </location>
    <ligand>
        <name>substrate</name>
    </ligand>
</feature>
<evidence type="ECO:0000256" key="4">
    <source>
        <dbReference type="ARBA" id="ARBA00023002"/>
    </source>
</evidence>
<evidence type="ECO:0000313" key="9">
    <source>
        <dbReference type="Proteomes" id="UP001597102"/>
    </source>
</evidence>
<dbReference type="InterPro" id="IPR005255">
    <property type="entry name" value="PdxA_fam"/>
</dbReference>
<evidence type="ECO:0000313" key="8">
    <source>
        <dbReference type="EMBL" id="MFD0987193.1"/>
    </source>
</evidence>
<proteinExistence type="inferred from homology"/>
<evidence type="ECO:0000256" key="1">
    <source>
        <dbReference type="ARBA" id="ARBA00022490"/>
    </source>
</evidence>
<comment type="miscellaneous">
    <text evidence="7">The active site is located at the dimer interface.</text>
</comment>
<sequence>MTERPLALTMGDPAGIGPDITLAAWTRRDADALPVFFLLGDPDVMAARADLLGLTVPIEIIEEPEEAIGCFSRALPIMPVAVGCKVEPGKPDEAAAAAIQGAIEQAVDLVRGGLASAVVTNPISKVVLTRAGFPHPGHTEYLAALGAEPGETLHPVMLLASKALKVVPITIHMPLQAVHDALTTELILKTIRITADGFRRYFEIEQPRLALTGLNPHAGEDGTLGDEEERIIAPAIEAAKAEGLDVSGPHPADTMFHASARETYDVALAMYHDQALIPIKTLAFETGVNATLGLPFVRTSPDHGTAFAIAGSGRASPASLIEALRLADTMSKRAAAKGAAA</sequence>
<keyword evidence="9" id="KW-1185">Reference proteome</keyword>
<keyword evidence="2 7" id="KW-0479">Metal-binding</keyword>
<comment type="subunit">
    <text evidence="7">Homodimer.</text>
</comment>
<evidence type="ECO:0000256" key="3">
    <source>
        <dbReference type="ARBA" id="ARBA00022857"/>
    </source>
</evidence>
<organism evidence="8 9">
    <name type="scientific">Methyloligella solikamskensis</name>
    <dbReference type="NCBI Taxonomy" id="1177756"/>
    <lineage>
        <taxon>Bacteria</taxon>
        <taxon>Pseudomonadati</taxon>
        <taxon>Pseudomonadota</taxon>
        <taxon>Alphaproteobacteria</taxon>
        <taxon>Hyphomicrobiales</taxon>
        <taxon>Hyphomicrobiaceae</taxon>
        <taxon>Methyloligella</taxon>
    </lineage>
</organism>
<gene>
    <name evidence="7 8" type="primary">pdxA</name>
    <name evidence="8" type="ORF">ACFQ2F_08790</name>
</gene>
<accession>A0ABW3JA78</accession>
<comment type="cofactor">
    <cofactor evidence="7">
        <name>Zn(2+)</name>
        <dbReference type="ChEBI" id="CHEBI:29105"/>
    </cofactor>
    <cofactor evidence="7">
        <name>Mg(2+)</name>
        <dbReference type="ChEBI" id="CHEBI:18420"/>
    </cofactor>
    <cofactor evidence="7">
        <name>Co(2+)</name>
        <dbReference type="ChEBI" id="CHEBI:48828"/>
    </cofactor>
    <text evidence="7">Binds 1 divalent metal cation per subunit. Can use ions such as Zn(2+), Mg(2+) or Co(2+).</text>
</comment>
<dbReference type="NCBIfam" id="TIGR00557">
    <property type="entry name" value="pdxA"/>
    <property type="match status" value="1"/>
</dbReference>
<keyword evidence="1 7" id="KW-0963">Cytoplasm</keyword>
<keyword evidence="7" id="KW-0862">Zinc</keyword>
<evidence type="ECO:0000256" key="7">
    <source>
        <dbReference type="HAMAP-Rule" id="MF_00536"/>
    </source>
</evidence>
<feature type="binding site" evidence="7">
    <location>
        <position position="139"/>
    </location>
    <ligand>
        <name>substrate</name>
    </ligand>
</feature>
<keyword evidence="7" id="KW-0170">Cobalt</keyword>
<dbReference type="PANTHER" id="PTHR30004">
    <property type="entry name" value="4-HYDROXYTHREONINE-4-PHOSPHATE DEHYDROGENASE"/>
    <property type="match status" value="1"/>
</dbReference>
<comment type="subcellular location">
    <subcellularLocation>
        <location evidence="7">Cytoplasm</location>
    </subcellularLocation>
</comment>
<comment type="function">
    <text evidence="7">Catalyzes the NAD(P)-dependent oxidation of 4-(phosphooxy)-L-threonine (HTP) into 2-amino-3-oxo-4-(phosphooxy)butyric acid which spontaneously decarboxylates to form 3-amino-2-oxopropyl phosphate (AHAP).</text>
</comment>
<comment type="similarity">
    <text evidence="7">Belongs to the PdxA family.</text>
</comment>
<reference evidence="9" key="1">
    <citation type="journal article" date="2019" name="Int. J. Syst. Evol. Microbiol.">
        <title>The Global Catalogue of Microorganisms (GCM) 10K type strain sequencing project: providing services to taxonomists for standard genome sequencing and annotation.</title>
        <authorList>
            <consortium name="The Broad Institute Genomics Platform"/>
            <consortium name="The Broad Institute Genome Sequencing Center for Infectious Disease"/>
            <person name="Wu L."/>
            <person name="Ma J."/>
        </authorList>
    </citation>
    <scope>NUCLEOTIDE SEQUENCE [LARGE SCALE GENOMIC DNA]</scope>
    <source>
        <strain evidence="9">CCUG 61697</strain>
    </source>
</reference>
<keyword evidence="7" id="KW-0460">Magnesium</keyword>
<name>A0ABW3JA78_9HYPH</name>
<feature type="binding site" evidence="7">
    <location>
        <position position="280"/>
    </location>
    <ligand>
        <name>substrate</name>
    </ligand>
</feature>
<evidence type="ECO:0000256" key="6">
    <source>
        <dbReference type="ARBA" id="ARBA00023096"/>
    </source>
</evidence>
<dbReference type="PANTHER" id="PTHR30004:SF6">
    <property type="entry name" value="D-THREONATE 4-PHOSPHATE DEHYDROGENASE"/>
    <property type="match status" value="1"/>
</dbReference>
<dbReference type="NCBIfam" id="NF003699">
    <property type="entry name" value="PRK05312.1"/>
    <property type="match status" value="1"/>
</dbReference>
<protein>
    <recommendedName>
        <fullName evidence="7">4-hydroxythreonine-4-phosphate dehydrogenase</fullName>
        <ecNumber evidence="7">1.1.1.262</ecNumber>
    </recommendedName>
    <alternativeName>
        <fullName evidence="7">4-(phosphohydroxy)-L-threonine dehydrogenase</fullName>
    </alternativeName>
</protein>
<evidence type="ECO:0000256" key="5">
    <source>
        <dbReference type="ARBA" id="ARBA00023027"/>
    </source>
</evidence>
<dbReference type="RefSeq" id="WP_379088709.1">
    <property type="nucleotide sequence ID" value="NZ_JBHTJO010000001.1"/>
</dbReference>
<dbReference type="EC" id="1.1.1.262" evidence="7"/>
<dbReference type="Proteomes" id="UP001597102">
    <property type="component" value="Unassembled WGS sequence"/>
</dbReference>
<dbReference type="GO" id="GO:0050570">
    <property type="term" value="F:4-hydroxythreonine-4-phosphate dehydrogenase activity"/>
    <property type="evidence" value="ECO:0007669"/>
    <property type="project" value="UniProtKB-EC"/>
</dbReference>
<feature type="binding site" evidence="7">
    <location>
        <position position="217"/>
    </location>
    <ligand>
        <name>a divalent metal cation</name>
        <dbReference type="ChEBI" id="CHEBI:60240"/>
        <note>ligand shared between dimeric partners</note>
    </ligand>
</feature>
<feature type="binding site" evidence="7">
    <location>
        <position position="298"/>
    </location>
    <ligand>
        <name>substrate</name>
    </ligand>
</feature>
<dbReference type="Pfam" id="PF04166">
    <property type="entry name" value="PdxA"/>
    <property type="match status" value="1"/>
</dbReference>
<keyword evidence="5 7" id="KW-0520">NAD</keyword>
<keyword evidence="6 7" id="KW-0664">Pyridoxine biosynthesis</keyword>
<feature type="binding site" evidence="7">
    <location>
        <position position="289"/>
    </location>
    <ligand>
        <name>substrate</name>
    </ligand>
</feature>
<dbReference type="SUPFAM" id="SSF53659">
    <property type="entry name" value="Isocitrate/Isopropylmalate dehydrogenase-like"/>
    <property type="match status" value="1"/>
</dbReference>